<dbReference type="PANTHER" id="PTHR45527:SF1">
    <property type="entry name" value="FATTY ACID SYNTHASE"/>
    <property type="match status" value="1"/>
</dbReference>
<dbReference type="EMBL" id="BMUL01000011">
    <property type="protein sequence ID" value="GHA95665.1"/>
    <property type="molecule type" value="Genomic_DNA"/>
</dbReference>
<evidence type="ECO:0000256" key="1">
    <source>
        <dbReference type="SAM" id="MobiDB-lite"/>
    </source>
</evidence>
<dbReference type="Proteomes" id="UP000644020">
    <property type="component" value="Unassembled WGS sequence"/>
</dbReference>
<reference evidence="3" key="2">
    <citation type="submission" date="2020-09" db="EMBL/GenBank/DDBJ databases">
        <authorList>
            <person name="Sun Q."/>
            <person name="Ohkuma M."/>
        </authorList>
    </citation>
    <scope>NUCLEOTIDE SEQUENCE</scope>
    <source>
        <strain evidence="3">JCM 4518</strain>
    </source>
</reference>
<evidence type="ECO:0000259" key="2">
    <source>
        <dbReference type="Pfam" id="PF00668"/>
    </source>
</evidence>
<organism evidence="3 4">
    <name type="scientific">Streptomyces termitum</name>
    <dbReference type="NCBI Taxonomy" id="67368"/>
    <lineage>
        <taxon>Bacteria</taxon>
        <taxon>Bacillati</taxon>
        <taxon>Actinomycetota</taxon>
        <taxon>Actinomycetes</taxon>
        <taxon>Kitasatosporales</taxon>
        <taxon>Streptomycetaceae</taxon>
        <taxon>Streptomyces</taxon>
    </lineage>
</organism>
<dbReference type="Gene3D" id="3.30.559.10">
    <property type="entry name" value="Chloramphenicol acetyltransferase-like domain"/>
    <property type="match status" value="1"/>
</dbReference>
<dbReference type="GO" id="GO:0005737">
    <property type="term" value="C:cytoplasm"/>
    <property type="evidence" value="ECO:0007669"/>
    <property type="project" value="TreeGrafter"/>
</dbReference>
<name>A0A918T7R6_9ACTN</name>
<accession>A0A918T7R6</accession>
<dbReference type="GO" id="GO:0031177">
    <property type="term" value="F:phosphopantetheine binding"/>
    <property type="evidence" value="ECO:0007669"/>
    <property type="project" value="TreeGrafter"/>
</dbReference>
<keyword evidence="4" id="KW-1185">Reference proteome</keyword>
<dbReference type="InterPro" id="IPR023213">
    <property type="entry name" value="CAT-like_dom_sf"/>
</dbReference>
<feature type="domain" description="Condensation" evidence="2">
    <location>
        <begin position="18"/>
        <end position="338"/>
    </location>
</feature>
<dbReference type="PANTHER" id="PTHR45527">
    <property type="entry name" value="NONRIBOSOMAL PEPTIDE SYNTHETASE"/>
    <property type="match status" value="1"/>
</dbReference>
<dbReference type="GO" id="GO:0008610">
    <property type="term" value="P:lipid biosynthetic process"/>
    <property type="evidence" value="ECO:0007669"/>
    <property type="project" value="UniProtKB-ARBA"/>
</dbReference>
<protein>
    <recommendedName>
        <fullName evidence="2">Condensation domain-containing protein</fullName>
    </recommendedName>
</protein>
<dbReference type="Gene3D" id="3.30.559.30">
    <property type="entry name" value="Nonribosomal peptide synthetase, condensation domain"/>
    <property type="match status" value="1"/>
</dbReference>
<dbReference type="AlphaFoldDB" id="A0A918T7R6"/>
<dbReference type="RefSeq" id="WP_189980010.1">
    <property type="nucleotide sequence ID" value="NZ_BMUL01000011.1"/>
</dbReference>
<comment type="caution">
    <text evidence="3">The sequence shown here is derived from an EMBL/GenBank/DDBJ whole genome shotgun (WGS) entry which is preliminary data.</text>
</comment>
<dbReference type="Pfam" id="PF00668">
    <property type="entry name" value="Condensation"/>
    <property type="match status" value="1"/>
</dbReference>
<dbReference type="InterPro" id="IPR001242">
    <property type="entry name" value="Condensation_dom"/>
</dbReference>
<dbReference type="SUPFAM" id="SSF52777">
    <property type="entry name" value="CoA-dependent acyltransferases"/>
    <property type="match status" value="2"/>
</dbReference>
<evidence type="ECO:0000313" key="3">
    <source>
        <dbReference type="EMBL" id="GHA95665.1"/>
    </source>
</evidence>
<feature type="region of interest" description="Disordered" evidence="1">
    <location>
        <begin position="1"/>
        <end position="22"/>
    </location>
</feature>
<sequence>MSSHTTLSVPFSGPRSGQAPMSWGQQAIWRSIRWLDEGAHYFNLPRAHRLPDGITTERVLAVLGTLVTRHEALRTTFEQKPEGPVQTVHADGTLSVGLHPADGAGEDEALAFARDLAAAPFRNAEEFGMRYAILTDGGRPAWLVLVVSHQASDFSGVRVLEDELGRLLRGEELDPVPWQPLDQARHQQEGEGARRGRAALDHWERALGTVPATHFDFPPPAGAAAEDDPERFVRLRLDSVAGAVAAQRLADRCRVSTSTVLLTAAAVTLAAYTGHDRAVMLLIAGNRNEPRLQSMVGAQTENALFTMDVGTGTFEEAVRGGFLTAMGAYRSGEYDPEAMDRVRERVRAARGGDVDLSAFFNDVRMQDRWDDLPDLADDDAEGLLALREKSEVSFIGSWARQDAKYFVHTPYAPDSLHLFLMADTHYLPVPVIEGLLRAMEALLVESVHGRITPAEAVAPLRGGTTAAR</sequence>
<dbReference type="GO" id="GO:0043041">
    <property type="term" value="P:amino acid activation for nonribosomal peptide biosynthetic process"/>
    <property type="evidence" value="ECO:0007669"/>
    <property type="project" value="TreeGrafter"/>
</dbReference>
<proteinExistence type="predicted"/>
<dbReference type="GO" id="GO:0003824">
    <property type="term" value="F:catalytic activity"/>
    <property type="evidence" value="ECO:0007669"/>
    <property type="project" value="InterPro"/>
</dbReference>
<dbReference type="GO" id="GO:0044550">
    <property type="term" value="P:secondary metabolite biosynthetic process"/>
    <property type="evidence" value="ECO:0007669"/>
    <property type="project" value="TreeGrafter"/>
</dbReference>
<gene>
    <name evidence="3" type="ORF">GCM10010305_44130</name>
</gene>
<reference evidence="3" key="1">
    <citation type="journal article" date="2014" name="Int. J. Syst. Evol. Microbiol.">
        <title>Complete genome sequence of Corynebacterium casei LMG S-19264T (=DSM 44701T), isolated from a smear-ripened cheese.</title>
        <authorList>
            <consortium name="US DOE Joint Genome Institute (JGI-PGF)"/>
            <person name="Walter F."/>
            <person name="Albersmeier A."/>
            <person name="Kalinowski J."/>
            <person name="Ruckert C."/>
        </authorList>
    </citation>
    <scope>NUCLEOTIDE SEQUENCE</scope>
    <source>
        <strain evidence="3">JCM 4518</strain>
    </source>
</reference>
<evidence type="ECO:0000313" key="4">
    <source>
        <dbReference type="Proteomes" id="UP000644020"/>
    </source>
</evidence>